<dbReference type="AlphaFoldDB" id="E4UW51"/>
<feature type="region of interest" description="Disordered" evidence="1">
    <location>
        <begin position="1"/>
        <end position="22"/>
    </location>
</feature>
<dbReference type="GeneID" id="10028186"/>
<dbReference type="Proteomes" id="UP000002669">
    <property type="component" value="Unassembled WGS sequence"/>
</dbReference>
<dbReference type="VEuPathDB" id="FungiDB:MGYG_09088"/>
<feature type="compositionally biased region" description="Basic residues" evidence="1">
    <location>
        <begin position="62"/>
        <end position="78"/>
    </location>
</feature>
<protein>
    <submittedName>
        <fullName evidence="2">Uncharacterized protein</fullName>
    </submittedName>
</protein>
<dbReference type="RefSeq" id="XP_003172910.1">
    <property type="nucleotide sequence ID" value="XM_003172862.1"/>
</dbReference>
<accession>E4UW51</accession>
<dbReference type="InParanoid" id="E4UW51"/>
<feature type="region of interest" description="Disordered" evidence="1">
    <location>
        <begin position="45"/>
        <end position="119"/>
    </location>
</feature>
<sequence>MVARRTVHSQSRGIQDWTPGSLSWRSAETAAARMRFLCDVAGAACPAPSRSIDTASRDPAGRRSRQRREKKRRSKRRIKREEEASFARKIKSRSSRSSRSSRRRRKVQGRDEGASRRTR</sequence>
<proteinExistence type="predicted"/>
<gene>
    <name evidence="2" type="ORF">MGYG_09088</name>
</gene>
<dbReference type="HOGENOM" id="CLU_2060937_0_0_1"/>
<evidence type="ECO:0000256" key="1">
    <source>
        <dbReference type="SAM" id="MobiDB-lite"/>
    </source>
</evidence>
<evidence type="ECO:0000313" key="3">
    <source>
        <dbReference type="Proteomes" id="UP000002669"/>
    </source>
</evidence>
<evidence type="ECO:0000313" key="2">
    <source>
        <dbReference type="EMBL" id="EFR02499.1"/>
    </source>
</evidence>
<dbReference type="EMBL" id="DS989825">
    <property type="protein sequence ID" value="EFR02499.1"/>
    <property type="molecule type" value="Genomic_DNA"/>
</dbReference>
<feature type="compositionally biased region" description="Basic and acidic residues" evidence="1">
    <location>
        <begin position="108"/>
        <end position="119"/>
    </location>
</feature>
<feature type="compositionally biased region" description="Basic residues" evidence="1">
    <location>
        <begin position="88"/>
        <end position="107"/>
    </location>
</feature>
<feature type="compositionally biased region" description="Polar residues" evidence="1">
    <location>
        <begin position="8"/>
        <end position="22"/>
    </location>
</feature>
<keyword evidence="3" id="KW-1185">Reference proteome</keyword>
<reference evidence="3" key="1">
    <citation type="journal article" date="2012" name="MBio">
        <title>Comparative genome analysis of Trichophyton rubrum and related dermatophytes reveals candidate genes involved in infection.</title>
        <authorList>
            <person name="Martinez D.A."/>
            <person name="Oliver B.G."/>
            <person name="Graeser Y."/>
            <person name="Goldberg J.M."/>
            <person name="Li W."/>
            <person name="Martinez-Rossi N.M."/>
            <person name="Monod M."/>
            <person name="Shelest E."/>
            <person name="Barton R.C."/>
            <person name="Birch E."/>
            <person name="Brakhage A.A."/>
            <person name="Chen Z."/>
            <person name="Gurr S.J."/>
            <person name="Heiman D."/>
            <person name="Heitman J."/>
            <person name="Kosti I."/>
            <person name="Rossi A."/>
            <person name="Saif S."/>
            <person name="Samalova M."/>
            <person name="Saunders C.W."/>
            <person name="Shea T."/>
            <person name="Summerbell R.C."/>
            <person name="Xu J."/>
            <person name="Young S."/>
            <person name="Zeng Q."/>
            <person name="Birren B.W."/>
            <person name="Cuomo C.A."/>
            <person name="White T.C."/>
        </authorList>
    </citation>
    <scope>NUCLEOTIDE SEQUENCE [LARGE SCALE GENOMIC DNA]</scope>
    <source>
        <strain evidence="3">ATCC MYA-4604 / CBS 118893</strain>
    </source>
</reference>
<organism evidence="3">
    <name type="scientific">Arthroderma gypseum (strain ATCC MYA-4604 / CBS 118893)</name>
    <name type="common">Microsporum gypseum</name>
    <dbReference type="NCBI Taxonomy" id="535722"/>
    <lineage>
        <taxon>Eukaryota</taxon>
        <taxon>Fungi</taxon>
        <taxon>Dikarya</taxon>
        <taxon>Ascomycota</taxon>
        <taxon>Pezizomycotina</taxon>
        <taxon>Eurotiomycetes</taxon>
        <taxon>Eurotiomycetidae</taxon>
        <taxon>Onygenales</taxon>
        <taxon>Arthrodermataceae</taxon>
        <taxon>Nannizzia</taxon>
    </lineage>
</organism>
<name>E4UW51_ARTGP</name>